<evidence type="ECO:0000256" key="1">
    <source>
        <dbReference type="ARBA" id="ARBA00000695"/>
    </source>
</evidence>
<keyword evidence="7 10" id="KW-0106">Calcium</keyword>
<evidence type="ECO:0000256" key="5">
    <source>
        <dbReference type="ARBA" id="ARBA00022525"/>
    </source>
</evidence>
<evidence type="ECO:0000313" key="11">
    <source>
        <dbReference type="EMBL" id="SJL16638.1"/>
    </source>
</evidence>
<dbReference type="AlphaFoldDB" id="A0A284S6K8"/>
<dbReference type="EMBL" id="FUEG01000036">
    <property type="protein sequence ID" value="SJL16638.1"/>
    <property type="molecule type" value="Genomic_DNA"/>
</dbReference>
<evidence type="ECO:0000256" key="9">
    <source>
        <dbReference type="ARBA" id="ARBA00025679"/>
    </source>
</evidence>
<comment type="cofactor">
    <cofactor evidence="2 10">
        <name>Ca(2+)</name>
        <dbReference type="ChEBI" id="CHEBI:29108"/>
    </cofactor>
</comment>
<dbReference type="PANTHER" id="PTHR33407">
    <property type="entry name" value="PECTATE LYASE F-RELATED"/>
    <property type="match status" value="1"/>
</dbReference>
<evidence type="ECO:0000256" key="7">
    <source>
        <dbReference type="ARBA" id="ARBA00022837"/>
    </source>
</evidence>
<evidence type="ECO:0000256" key="2">
    <source>
        <dbReference type="ARBA" id="ARBA00001913"/>
    </source>
</evidence>
<dbReference type="Pfam" id="PF03211">
    <property type="entry name" value="Pectate_lyase"/>
    <property type="match status" value="2"/>
</dbReference>
<name>A0A284S6K8_ARMOS</name>
<dbReference type="GO" id="GO:0045490">
    <property type="term" value="P:pectin catabolic process"/>
    <property type="evidence" value="ECO:0007669"/>
    <property type="project" value="TreeGrafter"/>
</dbReference>
<dbReference type="InterPro" id="IPR011050">
    <property type="entry name" value="Pectin_lyase_fold/virulence"/>
</dbReference>
<accession>A0A284S6K8</accession>
<comment type="subcellular location">
    <subcellularLocation>
        <location evidence="3 10">Secreted</location>
    </subcellularLocation>
</comment>
<gene>
    <name evidence="11" type="ORF">ARMOST_20165</name>
</gene>
<dbReference type="EC" id="4.2.2.2" evidence="10"/>
<dbReference type="SUPFAM" id="SSF51126">
    <property type="entry name" value="Pectin lyase-like"/>
    <property type="match status" value="1"/>
</dbReference>
<dbReference type="Gene3D" id="2.160.20.10">
    <property type="entry name" value="Single-stranded right-handed beta-helix, Pectin lyase-like"/>
    <property type="match status" value="1"/>
</dbReference>
<feature type="signal peptide" evidence="10">
    <location>
        <begin position="1"/>
        <end position="18"/>
    </location>
</feature>
<dbReference type="STRING" id="47428.A0A284S6K8"/>
<comment type="similarity">
    <text evidence="4 10">Belongs to the polysaccharide lyase 3 family.</text>
</comment>
<keyword evidence="12" id="KW-1185">Reference proteome</keyword>
<evidence type="ECO:0000256" key="3">
    <source>
        <dbReference type="ARBA" id="ARBA00004613"/>
    </source>
</evidence>
<dbReference type="Proteomes" id="UP000219338">
    <property type="component" value="Unassembled WGS sequence"/>
</dbReference>
<feature type="chain" id="PRO_5025079750" description="Pectate lyase" evidence="10">
    <location>
        <begin position="19"/>
        <end position="275"/>
    </location>
</feature>
<evidence type="ECO:0000256" key="4">
    <source>
        <dbReference type="ARBA" id="ARBA00006463"/>
    </source>
</evidence>
<reference evidence="12" key="1">
    <citation type="journal article" date="2017" name="Nat. Ecol. Evol.">
        <title>Genome expansion and lineage-specific genetic innovations in the forest pathogenic fungi Armillaria.</title>
        <authorList>
            <person name="Sipos G."/>
            <person name="Prasanna A.N."/>
            <person name="Walter M.C."/>
            <person name="O'Connor E."/>
            <person name="Balint B."/>
            <person name="Krizsan K."/>
            <person name="Kiss B."/>
            <person name="Hess J."/>
            <person name="Varga T."/>
            <person name="Slot J."/>
            <person name="Riley R."/>
            <person name="Boka B."/>
            <person name="Rigling D."/>
            <person name="Barry K."/>
            <person name="Lee J."/>
            <person name="Mihaltcheva S."/>
            <person name="LaButti K."/>
            <person name="Lipzen A."/>
            <person name="Waldron R."/>
            <person name="Moloney N.M."/>
            <person name="Sperisen C."/>
            <person name="Kredics L."/>
            <person name="Vagvoelgyi C."/>
            <person name="Patrignani A."/>
            <person name="Fitzpatrick D."/>
            <person name="Nagy I."/>
            <person name="Doyle S."/>
            <person name="Anderson J.B."/>
            <person name="Grigoriev I.V."/>
            <person name="Gueldener U."/>
            <person name="Muensterkoetter M."/>
            <person name="Nagy L.G."/>
        </authorList>
    </citation>
    <scope>NUCLEOTIDE SEQUENCE [LARGE SCALE GENOMIC DNA]</scope>
    <source>
        <strain evidence="12">C18/9</strain>
    </source>
</reference>
<evidence type="ECO:0000313" key="12">
    <source>
        <dbReference type="Proteomes" id="UP000219338"/>
    </source>
</evidence>
<protein>
    <recommendedName>
        <fullName evidence="10">Pectate lyase</fullName>
        <ecNumber evidence="10">4.2.2.2</ecNumber>
    </recommendedName>
</protein>
<dbReference type="PANTHER" id="PTHR33407:SF9">
    <property type="entry name" value="PECTATE LYASE F-RELATED"/>
    <property type="match status" value="1"/>
</dbReference>
<keyword evidence="5 10" id="KW-0964">Secreted</keyword>
<evidence type="ECO:0000256" key="8">
    <source>
        <dbReference type="ARBA" id="ARBA00023239"/>
    </source>
</evidence>
<keyword evidence="6 10" id="KW-0732">Signal</keyword>
<dbReference type="GO" id="GO:0005576">
    <property type="term" value="C:extracellular region"/>
    <property type="evidence" value="ECO:0007669"/>
    <property type="project" value="UniProtKB-SubCell"/>
</dbReference>
<dbReference type="OMA" id="DNQKETG"/>
<comment type="function">
    <text evidence="9 10">Pectinolytic enzyme consist of four classes of enzymes: pectin lyase, polygalacturonase, pectin methylesterase and rhamnogalacturonase. Among pectinolytic enzymes, pectin lyase is the most important in depolymerization of pectin, since it cleaves internal glycosidic bonds of highly methylated pectins. Favors pectate, the anion, over pectin, the methyl ester.</text>
</comment>
<sequence>MFSLAVFSLSSLATLAAACDAWTGGLPTPTGTVSSSAVIEVAAGKTFDGGWKKYDRGSGACKYVSIHLHSSGYRTYWVFAGDNQKETGKMPNAIFFYLHEGATLQNVTIGANQAEGVHCTGYCTLNFVWFEDVCGTKPSFYVEVNWALILTTRIEDAITIKNDEYGDYTNIIGGGAYHAEDKVVQHNGCGTVNIINFYVEDYGKLYRSCGNSQCYRNVYIKGVVAVDGGTLAGINYNYGDTATILDSCYDTSHPCTLYDGCNDGCEPEVVGYCSG</sequence>
<dbReference type="InterPro" id="IPR012334">
    <property type="entry name" value="Pectin_lyas_fold"/>
</dbReference>
<organism evidence="11 12">
    <name type="scientific">Armillaria ostoyae</name>
    <name type="common">Armillaria root rot fungus</name>
    <dbReference type="NCBI Taxonomy" id="47428"/>
    <lineage>
        <taxon>Eukaryota</taxon>
        <taxon>Fungi</taxon>
        <taxon>Dikarya</taxon>
        <taxon>Basidiomycota</taxon>
        <taxon>Agaricomycotina</taxon>
        <taxon>Agaricomycetes</taxon>
        <taxon>Agaricomycetidae</taxon>
        <taxon>Agaricales</taxon>
        <taxon>Marasmiineae</taxon>
        <taxon>Physalacriaceae</taxon>
        <taxon>Armillaria</taxon>
    </lineage>
</organism>
<dbReference type="GO" id="GO:0030570">
    <property type="term" value="F:pectate lyase activity"/>
    <property type="evidence" value="ECO:0007669"/>
    <property type="project" value="UniProtKB-UniRule"/>
</dbReference>
<dbReference type="OrthoDB" id="441042at2759"/>
<comment type="catalytic activity">
    <reaction evidence="1 10">
        <text>Eliminative cleavage of (1-&gt;4)-alpha-D-galacturonan to give oligosaccharides with 4-deoxy-alpha-D-galact-4-enuronosyl groups at their non-reducing ends.</text>
        <dbReference type="EC" id="4.2.2.2"/>
    </reaction>
</comment>
<proteinExistence type="inferred from homology"/>
<dbReference type="InterPro" id="IPR004898">
    <property type="entry name" value="Pectate_lyase_PlyH/PlyE-like"/>
</dbReference>
<evidence type="ECO:0000256" key="10">
    <source>
        <dbReference type="RuleBase" id="RU367009"/>
    </source>
</evidence>
<evidence type="ECO:0000256" key="6">
    <source>
        <dbReference type="ARBA" id="ARBA00022729"/>
    </source>
</evidence>
<keyword evidence="8 10" id="KW-0456">Lyase</keyword>